<feature type="signal peptide" evidence="7">
    <location>
        <begin position="1"/>
        <end position="24"/>
    </location>
</feature>
<evidence type="ECO:0000256" key="3">
    <source>
        <dbReference type="ARBA" id="ARBA00024186"/>
    </source>
</evidence>
<dbReference type="GO" id="GO:0070008">
    <property type="term" value="F:serine-type exopeptidase activity"/>
    <property type="evidence" value="ECO:0007669"/>
    <property type="project" value="InterPro"/>
</dbReference>
<feature type="coiled-coil region" evidence="5">
    <location>
        <begin position="885"/>
        <end position="1052"/>
    </location>
</feature>
<dbReference type="GO" id="GO:0005652">
    <property type="term" value="C:nuclear lamina"/>
    <property type="evidence" value="ECO:0007669"/>
    <property type="project" value="UniProtKB-SubCell"/>
</dbReference>
<feature type="compositionally biased region" description="Polar residues" evidence="6">
    <location>
        <begin position="1450"/>
        <end position="1468"/>
    </location>
</feature>
<feature type="coiled-coil region" evidence="5">
    <location>
        <begin position="1151"/>
        <end position="1223"/>
    </location>
</feature>
<dbReference type="OrthoDB" id="673795at2759"/>
<evidence type="ECO:0000313" key="9">
    <source>
        <dbReference type="Proteomes" id="UP001055439"/>
    </source>
</evidence>
<accession>A0A9E7GJZ6</accession>
<dbReference type="EMBL" id="CP097508">
    <property type="protein sequence ID" value="URE13572.1"/>
    <property type="molecule type" value="Genomic_DNA"/>
</dbReference>
<keyword evidence="2" id="KW-0539">Nucleus</keyword>
<dbReference type="Pfam" id="PF05577">
    <property type="entry name" value="Peptidase_S28"/>
    <property type="match status" value="1"/>
</dbReference>
<evidence type="ECO:0000256" key="6">
    <source>
        <dbReference type="SAM" id="MobiDB-lite"/>
    </source>
</evidence>
<evidence type="ECO:0000256" key="5">
    <source>
        <dbReference type="SAM" id="Coils"/>
    </source>
</evidence>
<comment type="subcellular location">
    <subcellularLocation>
        <location evidence="3">Nucleus lamina</location>
    </subcellularLocation>
</comment>
<name>A0A9E7GJZ6_9LILI</name>
<dbReference type="PANTHER" id="PTHR31908:SF2">
    <property type="entry name" value="PROTEIN CROWDED NUCLEI 4"/>
    <property type="match status" value="1"/>
</dbReference>
<dbReference type="Gene3D" id="3.40.50.1820">
    <property type="entry name" value="alpha/beta hydrolase"/>
    <property type="match status" value="1"/>
</dbReference>
<evidence type="ECO:0000256" key="1">
    <source>
        <dbReference type="ARBA" id="ARBA00023054"/>
    </source>
</evidence>
<comment type="similarity">
    <text evidence="4">Belongs to the CRWN family.</text>
</comment>
<proteinExistence type="inferred from homology"/>
<dbReference type="InterPro" id="IPR040418">
    <property type="entry name" value="CRWN"/>
</dbReference>
<dbReference type="Gene3D" id="1.20.120.980">
    <property type="entry name" value="Serine carboxypeptidase S28, SKS domain"/>
    <property type="match status" value="1"/>
</dbReference>
<feature type="coiled-coil region" evidence="5">
    <location>
        <begin position="742"/>
        <end position="787"/>
    </location>
</feature>
<dbReference type="Proteomes" id="UP001055439">
    <property type="component" value="Chromosome 6"/>
</dbReference>
<evidence type="ECO:0000256" key="2">
    <source>
        <dbReference type="ARBA" id="ARBA00023242"/>
    </source>
</evidence>
<dbReference type="GO" id="GO:0006508">
    <property type="term" value="P:proteolysis"/>
    <property type="evidence" value="ECO:0007669"/>
    <property type="project" value="InterPro"/>
</dbReference>
<dbReference type="GO" id="GO:0006997">
    <property type="term" value="P:nucleus organization"/>
    <property type="evidence" value="ECO:0007669"/>
    <property type="project" value="InterPro"/>
</dbReference>
<feature type="region of interest" description="Disordered" evidence="6">
    <location>
        <begin position="1566"/>
        <end position="1592"/>
    </location>
</feature>
<sequence>MRRFATTLGLVSLCFFFVFPCCRALRGRPRLLERFARPGNRAPAYQYEERYFRQSLDHFSFADLPPFDQRYLIANTGAWARPAGPIFFYCGNEGDIEWFAANTGFVWDIAPRFSALVVFAEHRYYGKSMPYGSKEKAYKNAESLSYLTTEQALADFSALLTDLKRNLSSEESPVVLFGGSYGGMLAAWMRLKYPHIAIGALASSAPILQFEDIVPPDTFYDLVSNDFKRESLSCFEAIKESWRVLETQGKDNDGLLKLSRDFHLCQNLNNTEELSDWLSSAYSYLAMVDYPYPSDFMMPLPANPIKEVCRKIDNYLDGTNVLERIFAGVSIYYNYTGNVDCFDLEDDPHGLSGWNWQACTEMVMPMSSSQDNSMFPAYDFDYAAYQDQCLQDYGVRPRPRWITTEFGGHDIETALKKFGSNIIFSNGLLDPWSGGSVLQNVSESIIALVTELGAHHIDLRASTKEDPDWVSLPSPSAVEMTSPRPGGTPASRAVNASKTPATGGTLLGDDAIWKRLRESGLDEESVKRRDKAALISYITKLESEIYDCQHHMGLLILERKELVSKYEQVKASSDSADIAYKREEAKRSSALAEARKRELNLEKLLGIQKECVANIEKALHDNLVESAERKLAYESKIAEAHAMMTTAQEKLDEAEKKLLAAESLQAEANRTRNTAIRTLDDVEAREDELRRRLATFKSQCDAKENEISIQRQALYESQKTLHQQQERYLEGQTLLNQREEYIFERTKELNRIEKELEESKANIEEESRTLKLERSNLDLEIAALRNREEVIVKRESMLDKRECELLILQEKMACREHDEIQRIMEEHQSILEKKKSELEADVERRHLLLKNELEARKTACEIREADLCSREISLQEKEHAIELQLSVLAKKQEDVANKLRLLEEKEDNLSSTKREAEIEVQNMQKEREIILKMKVDLENSKAVLEDEKKEIILAEEKFEITLAERNELLLLENKLKEEIDSLRAQKLALVAEADILKAEKEKFEIEWEMIDEKREDLQKEAERIDEERKTLAQYLKNEHDSIKLEKENLHNQFKRDVGRLSCEREEFICEMDRQHSDWFSKMQQERENFTKDIGIQRNELENSINKRREEIETYLREKEEAFEKDKVKELQLINSQKDMIAKQLEHVASEMQKLNTERLEIAQDREQREREWAEIKRFTEALDLQCEKLQKQRELLHAEREEINQKIQQLKKLEELQIESENRALSVMQTDKCDVPVSKNCQCIDGADRHIATSNGVSTMKLLPQGTSNPSTPTPVTKSWIRKCTEVMFKHSPEKDSDTGHEENVESKMLAKSRDFRFSEMDLQGQGNFADGKEVSVQEMDNFTPKRTKSNREEKANGQEIMCVRCNFDEQNMISDARPVAKSAQSPSEVGANSIKFNQALEDSGQKSRTLFSSINSWISRRKRSNDMLSHDHADMDLEPNPKQQKRPRQNGNSDVEGDSSNGMVEQQPNIDDECEPVLCNQTSGCEQQHVVAFKDQQHENMVVPNAKPSESSQHKLAVSNLDIVENGNICKFEHSSLAGVGAATSSDTNEISMKDKQVFNKEHIAGKPSQETSASASDPIVEDNGKLKEQDRYTEVVDELEDEDDGGGLSVKEKIWNFLIT</sequence>
<protein>
    <submittedName>
        <fullName evidence="8">Nuclear matrix constituent protein 1-like</fullName>
    </submittedName>
</protein>
<dbReference type="SUPFAM" id="SSF53474">
    <property type="entry name" value="alpha/beta-Hydrolases"/>
    <property type="match status" value="1"/>
</dbReference>
<keyword evidence="1 5" id="KW-0175">Coiled coil</keyword>
<feature type="region of interest" description="Disordered" evidence="6">
    <location>
        <begin position="468"/>
        <end position="503"/>
    </location>
</feature>
<feature type="coiled-coil region" evidence="5">
    <location>
        <begin position="1097"/>
        <end position="1124"/>
    </location>
</feature>
<keyword evidence="9" id="KW-1185">Reference proteome</keyword>
<organism evidence="8 9">
    <name type="scientific">Musa troglodytarum</name>
    <name type="common">fe'i banana</name>
    <dbReference type="NCBI Taxonomy" id="320322"/>
    <lineage>
        <taxon>Eukaryota</taxon>
        <taxon>Viridiplantae</taxon>
        <taxon>Streptophyta</taxon>
        <taxon>Embryophyta</taxon>
        <taxon>Tracheophyta</taxon>
        <taxon>Spermatophyta</taxon>
        <taxon>Magnoliopsida</taxon>
        <taxon>Liliopsida</taxon>
        <taxon>Zingiberales</taxon>
        <taxon>Musaceae</taxon>
        <taxon>Musa</taxon>
    </lineage>
</organism>
<feature type="region of interest" description="Disordered" evidence="6">
    <location>
        <begin position="1432"/>
        <end position="1468"/>
    </location>
</feature>
<dbReference type="InterPro" id="IPR029058">
    <property type="entry name" value="AB_hydrolase_fold"/>
</dbReference>
<dbReference type="PANTHER" id="PTHR31908">
    <property type="entry name" value="PROTEIN CROWDED NUCLEI 4"/>
    <property type="match status" value="1"/>
</dbReference>
<gene>
    <name evidence="8" type="ORF">MUK42_22239</name>
</gene>
<keyword evidence="7" id="KW-0732">Signal</keyword>
<dbReference type="FunFam" id="1.20.120.980:FF:000001">
    <property type="entry name" value="Dipeptidyl peptidase 7"/>
    <property type="match status" value="1"/>
</dbReference>
<evidence type="ECO:0000256" key="4">
    <source>
        <dbReference type="ARBA" id="ARBA00024208"/>
    </source>
</evidence>
<reference evidence="8" key="1">
    <citation type="submission" date="2022-05" db="EMBL/GenBank/DDBJ databases">
        <title>The Musa troglodytarum L. genome provides insights into the mechanism of non-climacteric behaviour and enrichment of carotenoids.</title>
        <authorList>
            <person name="Wang J."/>
        </authorList>
    </citation>
    <scope>NUCLEOTIDE SEQUENCE</scope>
    <source>
        <tissue evidence="8">Leaf</tissue>
    </source>
</reference>
<dbReference type="InterPro" id="IPR042269">
    <property type="entry name" value="Ser_carbopepase_S28_SKS"/>
</dbReference>
<evidence type="ECO:0000256" key="7">
    <source>
        <dbReference type="SAM" id="SignalP"/>
    </source>
</evidence>
<feature type="chain" id="PRO_5039087071" evidence="7">
    <location>
        <begin position="25"/>
        <end position="1622"/>
    </location>
</feature>
<evidence type="ECO:0000313" key="8">
    <source>
        <dbReference type="EMBL" id="URE13572.1"/>
    </source>
</evidence>
<feature type="coiled-coil region" evidence="5">
    <location>
        <begin position="637"/>
        <end position="706"/>
    </location>
</feature>
<dbReference type="InterPro" id="IPR008758">
    <property type="entry name" value="Peptidase_S28"/>
</dbReference>